<feature type="transmembrane region" description="Helical" evidence="2">
    <location>
        <begin position="15"/>
        <end position="37"/>
    </location>
</feature>
<dbReference type="InterPro" id="IPR031939">
    <property type="entry name" value="Adhesin_E-like"/>
</dbReference>
<geneLocation type="plasmid" evidence="4 5">
    <name>unnamed</name>
</geneLocation>
<dbReference type="KEGG" id="err:DVR09_16215"/>
<dbReference type="EMBL" id="CP031358">
    <property type="protein sequence ID" value="AXK43998.1"/>
    <property type="molecule type" value="Genomic_DNA"/>
</dbReference>
<evidence type="ECO:0000313" key="4">
    <source>
        <dbReference type="EMBL" id="AXK43998.1"/>
    </source>
</evidence>
<organism evidence="4 5">
    <name type="scientific">Erythrobacter aureus</name>
    <dbReference type="NCBI Taxonomy" id="2182384"/>
    <lineage>
        <taxon>Bacteria</taxon>
        <taxon>Pseudomonadati</taxon>
        <taxon>Pseudomonadota</taxon>
        <taxon>Alphaproteobacteria</taxon>
        <taxon>Sphingomonadales</taxon>
        <taxon>Erythrobacteraceae</taxon>
        <taxon>Erythrobacter/Porphyrobacter group</taxon>
        <taxon>Erythrobacter</taxon>
    </lineage>
</organism>
<dbReference type="AlphaFoldDB" id="A0A345YJ96"/>
<evidence type="ECO:0000256" key="1">
    <source>
        <dbReference type="SAM" id="MobiDB-lite"/>
    </source>
</evidence>
<dbReference type="Pfam" id="PF16747">
    <property type="entry name" value="Adhesin_E"/>
    <property type="match status" value="1"/>
</dbReference>
<protein>
    <recommendedName>
        <fullName evidence="3">Surface-adhesin protein E-like domain-containing protein</fullName>
    </recommendedName>
</protein>
<dbReference type="RefSeq" id="WP_115418311.1">
    <property type="nucleotide sequence ID" value="NZ_CP031358.1"/>
</dbReference>
<keyword evidence="2" id="KW-1133">Transmembrane helix</keyword>
<feature type="domain" description="Surface-adhesin protein E-like" evidence="3">
    <location>
        <begin position="90"/>
        <end position="147"/>
    </location>
</feature>
<evidence type="ECO:0000259" key="3">
    <source>
        <dbReference type="Pfam" id="PF16747"/>
    </source>
</evidence>
<accession>A0A345YJ96</accession>
<keyword evidence="4" id="KW-0614">Plasmid</keyword>
<evidence type="ECO:0000256" key="2">
    <source>
        <dbReference type="SAM" id="Phobius"/>
    </source>
</evidence>
<feature type="region of interest" description="Disordered" evidence="1">
    <location>
        <begin position="107"/>
        <end position="133"/>
    </location>
</feature>
<reference evidence="4 5" key="1">
    <citation type="submission" date="2018-07" db="EMBL/GenBank/DDBJ databases">
        <title>Genome sequence of Erythrobacter strain YH-07, an antagonistic bacterium isolated from Yellow Sea.</title>
        <authorList>
            <person name="Tang T."/>
            <person name="Liu Q."/>
            <person name="Sun X."/>
        </authorList>
    </citation>
    <scope>NUCLEOTIDE SEQUENCE [LARGE SCALE GENOMIC DNA]</scope>
    <source>
        <strain evidence="4 5">YH-07</strain>
        <plasmid evidence="4 5">unnamed</plasmid>
    </source>
</reference>
<keyword evidence="2" id="KW-0472">Membrane</keyword>
<proteinExistence type="predicted"/>
<gene>
    <name evidence="4" type="ORF">DVR09_16215</name>
</gene>
<feature type="compositionally biased region" description="Pro residues" evidence="1">
    <location>
        <begin position="121"/>
        <end position="131"/>
    </location>
</feature>
<dbReference type="Proteomes" id="UP000254508">
    <property type="component" value="Plasmid unnamed"/>
</dbReference>
<sequence length="172" mass="18860">MTETTPDATRQPFYLRYWLAITLASLLAAAGTVFLVLSSLQREEGWSVFGQKHSFTLAANLGEQSPDGLWIAAVSNSRALRPFEPAVILMLTEVDCEAMRYRVNSSVTHSDDGGQTVDQPDAPPAWKPVPPASADTIEHPIYQVACHPDDTARQPINGTPFDLRQTLLKEPA</sequence>
<keyword evidence="5" id="KW-1185">Reference proteome</keyword>
<evidence type="ECO:0000313" key="5">
    <source>
        <dbReference type="Proteomes" id="UP000254508"/>
    </source>
</evidence>
<keyword evidence="2" id="KW-0812">Transmembrane</keyword>
<name>A0A345YJ96_9SPHN</name>